<keyword evidence="7" id="KW-1185">Reference proteome</keyword>
<evidence type="ECO:0000259" key="5">
    <source>
        <dbReference type="Pfam" id="PF03088"/>
    </source>
</evidence>
<dbReference type="PANTHER" id="PTHR10426">
    <property type="entry name" value="STRICTOSIDINE SYNTHASE-RELATED"/>
    <property type="match status" value="1"/>
</dbReference>
<dbReference type="STRING" id="407821.A0A087U885"/>
<dbReference type="OrthoDB" id="5307922at2759"/>
<dbReference type="GO" id="GO:0012505">
    <property type="term" value="C:endomembrane system"/>
    <property type="evidence" value="ECO:0007669"/>
    <property type="project" value="TreeGrafter"/>
</dbReference>
<dbReference type="InterPro" id="IPR018119">
    <property type="entry name" value="Strictosidine_synth_cons-reg"/>
</dbReference>
<organism evidence="6 7">
    <name type="scientific">Stegodyphus mimosarum</name>
    <name type="common">African social velvet spider</name>
    <dbReference type="NCBI Taxonomy" id="407821"/>
    <lineage>
        <taxon>Eukaryota</taxon>
        <taxon>Metazoa</taxon>
        <taxon>Ecdysozoa</taxon>
        <taxon>Arthropoda</taxon>
        <taxon>Chelicerata</taxon>
        <taxon>Arachnida</taxon>
        <taxon>Araneae</taxon>
        <taxon>Araneomorphae</taxon>
        <taxon>Entelegynae</taxon>
        <taxon>Eresoidea</taxon>
        <taxon>Eresidae</taxon>
        <taxon>Stegodyphus</taxon>
    </lineage>
</organism>
<evidence type="ECO:0000256" key="1">
    <source>
        <dbReference type="ARBA" id="ARBA00009191"/>
    </source>
</evidence>
<keyword evidence="4" id="KW-1133">Transmembrane helix</keyword>
<dbReference type="AlphaFoldDB" id="A0A087U885"/>
<proteinExistence type="inferred from homology"/>
<sequence>MPYEERLCGRPLGMRKGKDGLLYVIDAYYGIFSMNFTTGALTRILPSNMLVEGRNLNFPDDLDIDDEGNIYFSDASRRWDLSTIYYLMTEYEGDGRVIKYNMKSGEIEVLVRSSHFPNGVQLTHDKTALLICEISNRRILRYNLKGSKEGQLEIFADVLPGEPDNIRTSPRGTYWVGFTSARNYTNPLFMDYLNPYPTIKIIWARLHHAFGTLLVSLAEMASYPFLKEVAYKFKRGDYVLPLLRRHGLVLEFDENGKILRSFHSPDGKISDLSEVKEHEGYLYLGSFINDYLGRLKL</sequence>
<dbReference type="PANTHER" id="PTHR10426:SF88">
    <property type="entry name" value="ADIPOCYTE PLASMA MEMBRANE-ASSOCIATED PROTEIN HEMOMUCIN-RELATED"/>
    <property type="match status" value="1"/>
</dbReference>
<gene>
    <name evidence="6" type="ORF">X975_12142</name>
</gene>
<name>A0A087U885_STEMI</name>
<dbReference type="EMBL" id="KK118678">
    <property type="protein sequence ID" value="KFM73574.1"/>
    <property type="molecule type" value="Genomic_DNA"/>
</dbReference>
<accession>A0A087U885</accession>
<keyword evidence="2" id="KW-0597">Phosphoprotein</keyword>
<keyword evidence="4" id="KW-0472">Membrane</keyword>
<dbReference type="GO" id="GO:0016787">
    <property type="term" value="F:hydrolase activity"/>
    <property type="evidence" value="ECO:0007669"/>
    <property type="project" value="TreeGrafter"/>
</dbReference>
<keyword evidence="3" id="KW-0325">Glycoprotein</keyword>
<evidence type="ECO:0000256" key="3">
    <source>
        <dbReference type="ARBA" id="ARBA00023180"/>
    </source>
</evidence>
<dbReference type="Pfam" id="PF03088">
    <property type="entry name" value="Str_synth"/>
    <property type="match status" value="1"/>
</dbReference>
<dbReference type="InterPro" id="IPR011042">
    <property type="entry name" value="6-blade_b-propeller_TolB-like"/>
</dbReference>
<dbReference type="Gene3D" id="2.120.10.30">
    <property type="entry name" value="TolB, C-terminal domain"/>
    <property type="match status" value="1"/>
</dbReference>
<dbReference type="Proteomes" id="UP000054359">
    <property type="component" value="Unassembled WGS sequence"/>
</dbReference>
<evidence type="ECO:0000313" key="6">
    <source>
        <dbReference type="EMBL" id="KFM73574.1"/>
    </source>
</evidence>
<evidence type="ECO:0000256" key="2">
    <source>
        <dbReference type="ARBA" id="ARBA00022553"/>
    </source>
</evidence>
<evidence type="ECO:0000256" key="4">
    <source>
        <dbReference type="SAM" id="Phobius"/>
    </source>
</evidence>
<protein>
    <submittedName>
        <fullName evidence="6">Adipocyte plasma membrane-associated protein</fullName>
    </submittedName>
</protein>
<keyword evidence="4" id="KW-0812">Transmembrane</keyword>
<comment type="similarity">
    <text evidence="1">Belongs to the strictosidine synthase family.</text>
</comment>
<reference evidence="6 7" key="1">
    <citation type="submission" date="2013-11" db="EMBL/GenBank/DDBJ databases">
        <title>Genome sequencing of Stegodyphus mimosarum.</title>
        <authorList>
            <person name="Bechsgaard J."/>
        </authorList>
    </citation>
    <scope>NUCLEOTIDE SEQUENCE [LARGE SCALE GENOMIC DNA]</scope>
</reference>
<evidence type="ECO:0000313" key="7">
    <source>
        <dbReference type="Proteomes" id="UP000054359"/>
    </source>
</evidence>
<dbReference type="OMA" id="LHFTNDM"/>
<feature type="domain" description="Strictosidine synthase conserved region" evidence="5">
    <location>
        <begin position="60"/>
        <end position="146"/>
    </location>
</feature>
<dbReference type="SUPFAM" id="SSF63829">
    <property type="entry name" value="Calcium-dependent phosphotriesterase"/>
    <property type="match status" value="1"/>
</dbReference>
<feature type="non-terminal residue" evidence="6">
    <location>
        <position position="297"/>
    </location>
</feature>
<feature type="transmembrane region" description="Helical" evidence="4">
    <location>
        <begin position="21"/>
        <end position="41"/>
    </location>
</feature>